<organism evidence="2 4">
    <name type="scientific">Paracoccus sediminis</name>
    <dbReference type="NCBI Taxonomy" id="1214787"/>
    <lineage>
        <taxon>Bacteria</taxon>
        <taxon>Pseudomonadati</taxon>
        <taxon>Pseudomonadota</taxon>
        <taxon>Alphaproteobacteria</taxon>
        <taxon>Rhodobacterales</taxon>
        <taxon>Paracoccaceae</taxon>
        <taxon>Paracoccus</taxon>
    </lineage>
</organism>
<sequence length="116" mass="11591">MKMLSAAVIASTAVLGACAPEPITRVETTVTTSAVDTEALGAATGLPADAVVGVTRTGSQYTVFYRGDAVTAEQVAAAPATICANTASTVFTADPVDTTTPQYASGGVQRMTVTCS</sequence>
<reference evidence="4" key="2">
    <citation type="submission" date="2017-06" db="EMBL/GenBank/DDBJ databases">
        <authorList>
            <person name="Varghese N."/>
            <person name="Submissions S."/>
        </authorList>
    </citation>
    <scope>NUCLEOTIDE SEQUENCE [LARGE SCALE GENOMIC DNA]</scope>
    <source>
        <strain evidence="4">DSM 26170</strain>
    </source>
</reference>
<reference evidence="3 5" key="3">
    <citation type="submission" date="2019-02" db="EMBL/GenBank/DDBJ databases">
        <authorList>
            <person name="Zhang G."/>
        </authorList>
    </citation>
    <scope>NUCLEOTIDE SEQUENCE [LARGE SCALE GENOMIC DNA]</scope>
    <source>
        <strain evidence="3 5">CMB17</strain>
    </source>
</reference>
<dbReference type="Proteomes" id="UP000292859">
    <property type="component" value="Unassembled WGS sequence"/>
</dbReference>
<evidence type="ECO:0000313" key="2">
    <source>
        <dbReference type="EMBL" id="SNR25216.1"/>
    </source>
</evidence>
<accession>A0A238UT73</accession>
<dbReference type="EMBL" id="SIRL01000001">
    <property type="protein sequence ID" value="TBN52847.1"/>
    <property type="molecule type" value="Genomic_DNA"/>
</dbReference>
<evidence type="ECO:0000313" key="3">
    <source>
        <dbReference type="EMBL" id="TBN52847.1"/>
    </source>
</evidence>
<keyword evidence="5" id="KW-1185">Reference proteome</keyword>
<dbReference type="EMBL" id="FZNM01000001">
    <property type="protein sequence ID" value="SNR25216.1"/>
    <property type="molecule type" value="Genomic_DNA"/>
</dbReference>
<evidence type="ECO:0008006" key="6">
    <source>
        <dbReference type="Google" id="ProtNLM"/>
    </source>
</evidence>
<dbReference type="OrthoDB" id="7775263at2"/>
<feature type="chain" id="PRO_5012037140" description="Lipoprotein" evidence="1">
    <location>
        <begin position="20"/>
        <end position="116"/>
    </location>
</feature>
<name>A0A238UT73_9RHOB</name>
<keyword evidence="1" id="KW-0732">Signal</keyword>
<protein>
    <recommendedName>
        <fullName evidence="6">Lipoprotein</fullName>
    </recommendedName>
</protein>
<evidence type="ECO:0000313" key="5">
    <source>
        <dbReference type="Proteomes" id="UP000292859"/>
    </source>
</evidence>
<proteinExistence type="predicted"/>
<evidence type="ECO:0000256" key="1">
    <source>
        <dbReference type="SAM" id="SignalP"/>
    </source>
</evidence>
<dbReference type="RefSeq" id="WP_089386479.1">
    <property type="nucleotide sequence ID" value="NZ_FZNM01000001.1"/>
</dbReference>
<gene>
    <name evidence="3" type="ORF">EYF88_01165</name>
    <name evidence="2" type="ORF">SAMN06265378_101389</name>
</gene>
<reference evidence="2" key="1">
    <citation type="submission" date="2017-06" db="EMBL/GenBank/DDBJ databases">
        <authorList>
            <person name="Kim H.J."/>
            <person name="Triplett B.A."/>
        </authorList>
    </citation>
    <scope>NUCLEOTIDE SEQUENCE [LARGE SCALE GENOMIC DNA]</scope>
    <source>
        <strain evidence="2">DSM 26170</strain>
    </source>
</reference>
<dbReference type="Proteomes" id="UP000198409">
    <property type="component" value="Unassembled WGS sequence"/>
</dbReference>
<dbReference type="PROSITE" id="PS51257">
    <property type="entry name" value="PROKAR_LIPOPROTEIN"/>
    <property type="match status" value="1"/>
</dbReference>
<dbReference type="AlphaFoldDB" id="A0A238UT73"/>
<feature type="signal peptide" evidence="1">
    <location>
        <begin position="1"/>
        <end position="19"/>
    </location>
</feature>
<evidence type="ECO:0000313" key="4">
    <source>
        <dbReference type="Proteomes" id="UP000198409"/>
    </source>
</evidence>